<dbReference type="InterPro" id="IPR035093">
    <property type="entry name" value="RelE/ParE_toxin_dom_sf"/>
</dbReference>
<evidence type="ECO:0000313" key="3">
    <source>
        <dbReference type="EMBL" id="CAA0081181.1"/>
    </source>
</evidence>
<dbReference type="EMBL" id="CACSIK010000001">
    <property type="protein sequence ID" value="CAA0081181.1"/>
    <property type="molecule type" value="Genomic_DNA"/>
</dbReference>
<proteinExistence type="inferred from homology"/>
<sequence length="108" mass="12668">MSYQVSLTDDAAFDLENLYDYIESHDAPEKADYVLDKIEEAFSSLANNPERGTYPNELLAVGLREYRELYFKPYRIIYRIIGKHVYVMVIADGRRDMQSLLLRRLLQA</sequence>
<dbReference type="EMBL" id="CACSIM010000001">
    <property type="protein sequence ID" value="CAA0085217.1"/>
    <property type="molecule type" value="Genomic_DNA"/>
</dbReference>
<evidence type="ECO:0000256" key="2">
    <source>
        <dbReference type="ARBA" id="ARBA00022649"/>
    </source>
</evidence>
<dbReference type="Proteomes" id="UP000435877">
    <property type="component" value="Unassembled WGS sequence"/>
</dbReference>
<evidence type="ECO:0000256" key="1">
    <source>
        <dbReference type="ARBA" id="ARBA00006226"/>
    </source>
</evidence>
<dbReference type="Pfam" id="PF05016">
    <property type="entry name" value="ParE_toxin"/>
    <property type="match status" value="1"/>
</dbReference>
<dbReference type="Proteomes" id="UP000439591">
    <property type="component" value="Unassembled WGS sequence"/>
</dbReference>
<evidence type="ECO:0000313" key="6">
    <source>
        <dbReference type="Proteomes" id="UP000439591"/>
    </source>
</evidence>
<reference evidence="5 6" key="1">
    <citation type="submission" date="2019-11" db="EMBL/GenBank/DDBJ databases">
        <authorList>
            <person name="Holert J."/>
        </authorList>
    </citation>
    <scope>NUCLEOTIDE SEQUENCE [LARGE SCALE GENOMIC DNA]</scope>
    <source>
        <strain evidence="4">BC3_2A</strain>
        <strain evidence="3">SB11_1A</strain>
    </source>
</reference>
<accession>A0A5S9MY69</accession>
<dbReference type="InterPro" id="IPR007712">
    <property type="entry name" value="RelE/ParE_toxin"/>
</dbReference>
<dbReference type="SUPFAM" id="SSF143011">
    <property type="entry name" value="RelE-like"/>
    <property type="match status" value="1"/>
</dbReference>
<dbReference type="InterPro" id="IPR051803">
    <property type="entry name" value="TA_system_RelE-like_toxin"/>
</dbReference>
<dbReference type="RefSeq" id="WP_159266986.1">
    <property type="nucleotide sequence ID" value="NZ_CACSIK010000001.1"/>
</dbReference>
<protein>
    <recommendedName>
        <fullName evidence="7">Plasmid stabilization protein</fullName>
    </recommendedName>
</protein>
<gene>
    <name evidence="3" type="ORF">IHBHHGIJ_00279</name>
    <name evidence="4" type="ORF">KFEGEMFD_00871</name>
</gene>
<dbReference type="AlphaFoldDB" id="A0A5S9MY69"/>
<evidence type="ECO:0000313" key="4">
    <source>
        <dbReference type="EMBL" id="CAA0085217.1"/>
    </source>
</evidence>
<dbReference type="PANTHER" id="PTHR33755">
    <property type="entry name" value="TOXIN PARE1-RELATED"/>
    <property type="match status" value="1"/>
</dbReference>
<keyword evidence="5" id="KW-1185">Reference proteome</keyword>
<dbReference type="OrthoDB" id="9798046at2"/>
<name>A0A5S9MY69_9GAMM</name>
<organism evidence="3 5">
    <name type="scientific">Zhongshania aliphaticivorans</name>
    <dbReference type="NCBI Taxonomy" id="1470434"/>
    <lineage>
        <taxon>Bacteria</taxon>
        <taxon>Pseudomonadati</taxon>
        <taxon>Pseudomonadota</taxon>
        <taxon>Gammaproteobacteria</taxon>
        <taxon>Cellvibrionales</taxon>
        <taxon>Spongiibacteraceae</taxon>
        <taxon>Zhongshania</taxon>
    </lineage>
</organism>
<keyword evidence="2" id="KW-1277">Toxin-antitoxin system</keyword>
<dbReference type="Gene3D" id="3.30.2310.20">
    <property type="entry name" value="RelE-like"/>
    <property type="match status" value="1"/>
</dbReference>
<evidence type="ECO:0008006" key="7">
    <source>
        <dbReference type="Google" id="ProtNLM"/>
    </source>
</evidence>
<evidence type="ECO:0000313" key="5">
    <source>
        <dbReference type="Proteomes" id="UP000435877"/>
    </source>
</evidence>
<comment type="similarity">
    <text evidence="1">Belongs to the RelE toxin family.</text>
</comment>